<dbReference type="AlphaFoldDB" id="A0A7K1UZ22"/>
<comment type="caution">
    <text evidence="1">The sequence shown here is derived from an EMBL/GenBank/DDBJ whole genome shotgun (WGS) entry which is preliminary data.</text>
</comment>
<accession>A0A7K1UZ22</accession>
<dbReference type="EMBL" id="WRPP01000004">
    <property type="protein sequence ID" value="MVU79552.1"/>
    <property type="molecule type" value="Genomic_DNA"/>
</dbReference>
<dbReference type="Proteomes" id="UP000466794">
    <property type="component" value="Unassembled WGS sequence"/>
</dbReference>
<evidence type="ECO:0000313" key="2">
    <source>
        <dbReference type="Proteomes" id="UP000466794"/>
    </source>
</evidence>
<name>A0A7K1UZ22_9NOCA</name>
<evidence type="ECO:0000313" key="1">
    <source>
        <dbReference type="EMBL" id="MVU79552.1"/>
    </source>
</evidence>
<dbReference type="RefSeq" id="WP_157389259.1">
    <property type="nucleotide sequence ID" value="NZ_WRPP01000004.1"/>
</dbReference>
<organism evidence="1 2">
    <name type="scientific">Nocardia terrae</name>
    <dbReference type="NCBI Taxonomy" id="2675851"/>
    <lineage>
        <taxon>Bacteria</taxon>
        <taxon>Bacillati</taxon>
        <taxon>Actinomycetota</taxon>
        <taxon>Actinomycetes</taxon>
        <taxon>Mycobacteriales</taxon>
        <taxon>Nocardiaceae</taxon>
        <taxon>Nocardia</taxon>
    </lineage>
</organism>
<sequence>MTTPVLSAAVRELPALGEQIAETARPYIGDGLVLEVATGLDTADSNGYRDMVRTWRSPVRLLLLSIPDAAAAGDAYDDWVHWIAGGGLLAIADNEPLHTRALASGKFRDLGTVADLHLLQRIAACN</sequence>
<gene>
    <name evidence="1" type="ORF">GPX89_20175</name>
</gene>
<protein>
    <submittedName>
        <fullName evidence="1">Uncharacterized protein</fullName>
    </submittedName>
</protein>
<proteinExistence type="predicted"/>
<reference evidence="1 2" key="1">
    <citation type="submission" date="2019-12" db="EMBL/GenBank/DDBJ databases">
        <title>Nocardia sp. nov. ET3-3 isolated from soil.</title>
        <authorList>
            <person name="Kanchanasin P."/>
            <person name="Tanasupawat S."/>
            <person name="Yuki M."/>
            <person name="Kudo T."/>
        </authorList>
    </citation>
    <scope>NUCLEOTIDE SEQUENCE [LARGE SCALE GENOMIC DNA]</scope>
    <source>
        <strain evidence="1 2">ET3-3</strain>
    </source>
</reference>
<keyword evidence="2" id="KW-1185">Reference proteome</keyword>